<evidence type="ECO:0000313" key="2">
    <source>
        <dbReference type="EMBL" id="AHD07662.1"/>
    </source>
</evidence>
<dbReference type="PATRIC" id="fig|697284.3.peg.3747"/>
<dbReference type="EMBL" id="CP003355">
    <property type="protein sequence ID" value="AHD07662.1"/>
    <property type="molecule type" value="Genomic_DNA"/>
</dbReference>
<proteinExistence type="predicted"/>
<dbReference type="InterPro" id="IPR007848">
    <property type="entry name" value="Small_mtfrase_dom"/>
</dbReference>
<dbReference type="Gene3D" id="3.40.50.150">
    <property type="entry name" value="Vaccinia Virus protein VP39"/>
    <property type="match status" value="1"/>
</dbReference>
<dbReference type="AlphaFoldDB" id="V9WEW4"/>
<keyword evidence="3" id="KW-1185">Reference proteome</keyword>
<dbReference type="PANTHER" id="PTHR47739:SF1">
    <property type="entry name" value="TRNA1(VAL) (ADENINE(37)-N6)-METHYLTRANSFERASE"/>
    <property type="match status" value="1"/>
</dbReference>
<dbReference type="PANTHER" id="PTHR47739">
    <property type="entry name" value="TRNA1(VAL) (ADENINE(37)-N6)-METHYLTRANSFERASE"/>
    <property type="match status" value="1"/>
</dbReference>
<dbReference type="eggNOG" id="COG4123">
    <property type="taxonomic scope" value="Bacteria"/>
</dbReference>
<dbReference type="SUPFAM" id="SSF53335">
    <property type="entry name" value="S-adenosyl-L-methionine-dependent methyltransferases"/>
    <property type="match status" value="1"/>
</dbReference>
<accession>V9WEW4</accession>
<dbReference type="KEGG" id="plv:ERIC2_c39960"/>
<dbReference type="CDD" id="cd02440">
    <property type="entry name" value="AdoMet_MTases"/>
    <property type="match status" value="1"/>
</dbReference>
<gene>
    <name evidence="2" type="ORF">ERIC2_c39960</name>
</gene>
<protein>
    <recommendedName>
        <fullName evidence="1">Methyltransferase small domain-containing protein</fullName>
    </recommendedName>
</protein>
<sequence length="259" mass="29639">MYKEKGVTMTRVPLLPQERIDDLLTHGLHIIQSEEVFSFSLDAVLLARFCTVPNKGKIMDLCTGNGVIPLLLSTRTKAHIWGIEIQQKLADMAMRNVDLNMLQEQLHMIHGDLRHIYQVLGTGQFDLVTVNPPYLPVPTGEKNKNEHVAAARHEIFCTLEDVIVVASKLLRTGGKMAMVHRSSRLVDICFLMRQYRIEPKRIRFIHPRIGEEAMMVLIEGVKDGKPEFRTQPPLIVYNEQNEYCDELMAVYYGERTALE</sequence>
<evidence type="ECO:0000313" key="3">
    <source>
        <dbReference type="Proteomes" id="UP000029431"/>
    </source>
</evidence>
<organism evidence="2 3">
    <name type="scientific">Paenibacillus larvae subsp. larvae DSM 25430</name>
    <dbReference type="NCBI Taxonomy" id="697284"/>
    <lineage>
        <taxon>Bacteria</taxon>
        <taxon>Bacillati</taxon>
        <taxon>Bacillota</taxon>
        <taxon>Bacilli</taxon>
        <taxon>Bacillales</taxon>
        <taxon>Paenibacillaceae</taxon>
        <taxon>Paenibacillus</taxon>
    </lineage>
</organism>
<dbReference type="HOGENOM" id="CLU_061983_3_0_9"/>
<dbReference type="Proteomes" id="UP000029431">
    <property type="component" value="Chromosome"/>
</dbReference>
<dbReference type="GO" id="GO:0008168">
    <property type="term" value="F:methyltransferase activity"/>
    <property type="evidence" value="ECO:0007669"/>
    <property type="project" value="InterPro"/>
</dbReference>
<evidence type="ECO:0000259" key="1">
    <source>
        <dbReference type="Pfam" id="PF05175"/>
    </source>
</evidence>
<dbReference type="InterPro" id="IPR050210">
    <property type="entry name" value="tRNA_Adenine-N(6)_MTase"/>
</dbReference>
<feature type="domain" description="Methyltransferase small" evidence="1">
    <location>
        <begin position="44"/>
        <end position="182"/>
    </location>
</feature>
<reference evidence="2 3" key="1">
    <citation type="journal article" date="2014" name="PLoS ONE">
        <title>How to Kill the Honey Bee Larva: Genomic Potential and Virulence Mechanisms of Paenibacillus larvae.</title>
        <authorList>
            <person name="Djukic M."/>
            <person name="Brzuszkiewicz E."/>
            <person name="Funfhaus A."/>
            <person name="Voss J."/>
            <person name="Gollnow K."/>
            <person name="Poppinga L."/>
            <person name="Liesegang H."/>
            <person name="Garcia-Gonzalez E."/>
            <person name="Genersch E."/>
            <person name="Daniel R."/>
        </authorList>
    </citation>
    <scope>NUCLEOTIDE SEQUENCE [LARGE SCALE GENOMIC DNA]</scope>
    <source>
        <strain evidence="2 3">DSM 25430</strain>
    </source>
</reference>
<name>V9WEW4_9BACL</name>
<dbReference type="InterPro" id="IPR029063">
    <property type="entry name" value="SAM-dependent_MTases_sf"/>
</dbReference>
<dbReference type="Pfam" id="PF05175">
    <property type="entry name" value="MTS"/>
    <property type="match status" value="1"/>
</dbReference>